<name>A0A2S4PWX7_9PEZI</name>
<feature type="transmembrane region" description="Helical" evidence="8">
    <location>
        <begin position="319"/>
        <end position="337"/>
    </location>
</feature>
<evidence type="ECO:0000256" key="8">
    <source>
        <dbReference type="RuleBase" id="RU368066"/>
    </source>
</evidence>
<evidence type="ECO:0000313" key="11">
    <source>
        <dbReference type="Proteomes" id="UP000237438"/>
    </source>
</evidence>
<evidence type="ECO:0000256" key="7">
    <source>
        <dbReference type="ARBA" id="ARBA00023136"/>
    </source>
</evidence>
<dbReference type="Pfam" id="PF04515">
    <property type="entry name" value="Choline_transpo"/>
    <property type="match status" value="1"/>
</dbReference>
<comment type="subcellular location">
    <subcellularLocation>
        <location evidence="2 8">Cell membrane</location>
        <topology evidence="2 8">Multi-pass membrane protein</topology>
    </subcellularLocation>
</comment>
<evidence type="ECO:0000256" key="9">
    <source>
        <dbReference type="SAM" id="MobiDB-lite"/>
    </source>
</evidence>
<keyword evidence="6 8" id="KW-1133">Transmembrane helix</keyword>
<feature type="transmembrane region" description="Helical" evidence="8">
    <location>
        <begin position="176"/>
        <end position="197"/>
    </location>
</feature>
<dbReference type="InterPro" id="IPR007603">
    <property type="entry name" value="Choline_transptr-like"/>
</dbReference>
<dbReference type="STRING" id="225359.A0A2S4PWX7"/>
<sequence>MTHNPQQPYYQQQGPPHVPHQQYQQQFQYQPPQQPYAQQAPNHNPQVNYNSTQASLEFSQAFKIEEPKYHDLWAAILFVCTVGGFIAVSVLSIHGSEIGSSSRNKGIYRTDTVALNANTIILFAFVLCIAFVTSLTYFWIIRTFTKQAIWITGILQIVFGLATAFYYFTRHWFSAGIAYLVFSVFYIICFITWVPRIPFSVLMLQTIIDVSKNYGHVFWISSIGGFAATAFAAWFSVTMVSIYVKYYPGSKECTTNRSCSQGKVIGLLIFITFAGYWITEVIKNVIHVSISGVYGSWYFCSKKPGGFPKGSTRGAFNRAMTYSFGSISFGSLLVAIVQLLRQACSIASQNEAAEGNIFGACFFCCLQFLIGILDWAIQFLNEYAFSYIALYGQSYIPAAKATWKMIKDRGVDAIVNECLINPVLTMGAIFVAYVSSLFAFLYLQFTRPSYNDGNSFTIVVMAFAFVIGLQIANVFLVPIKSGVATFFVAMAFDPQVLIMEHPVLWQQIVQVYPHIQAAIHV</sequence>
<feature type="transmembrane region" description="Helical" evidence="8">
    <location>
        <begin position="455"/>
        <end position="477"/>
    </location>
</feature>
<evidence type="ECO:0000256" key="3">
    <source>
        <dbReference type="ARBA" id="ARBA00007168"/>
    </source>
</evidence>
<evidence type="ECO:0000313" key="10">
    <source>
        <dbReference type="EMBL" id="POS86507.1"/>
    </source>
</evidence>
<feature type="transmembrane region" description="Helical" evidence="8">
    <location>
        <begin position="264"/>
        <end position="282"/>
    </location>
</feature>
<evidence type="ECO:0000256" key="5">
    <source>
        <dbReference type="ARBA" id="ARBA00022692"/>
    </source>
</evidence>
<dbReference type="OrthoDB" id="44736at2759"/>
<keyword evidence="11" id="KW-1185">Reference proteome</keyword>
<dbReference type="Proteomes" id="UP000237438">
    <property type="component" value="Unassembled WGS sequence"/>
</dbReference>
<evidence type="ECO:0000256" key="4">
    <source>
        <dbReference type="ARBA" id="ARBA00015388"/>
    </source>
</evidence>
<accession>A0A2S4PWX7</accession>
<dbReference type="GO" id="GO:0022857">
    <property type="term" value="F:transmembrane transporter activity"/>
    <property type="evidence" value="ECO:0007669"/>
    <property type="project" value="UniProtKB-UniRule"/>
</dbReference>
<comment type="caution">
    <text evidence="10">The sequence shown here is derived from an EMBL/GenBank/DDBJ whole genome shotgun (WGS) entry which is preliminary data.</text>
</comment>
<evidence type="ECO:0000256" key="1">
    <source>
        <dbReference type="ARBA" id="ARBA00002957"/>
    </source>
</evidence>
<organism evidence="10 11">
    <name type="scientific">Erysiphe pulchra</name>
    <dbReference type="NCBI Taxonomy" id="225359"/>
    <lineage>
        <taxon>Eukaryota</taxon>
        <taxon>Fungi</taxon>
        <taxon>Dikarya</taxon>
        <taxon>Ascomycota</taxon>
        <taxon>Pezizomycotina</taxon>
        <taxon>Leotiomycetes</taxon>
        <taxon>Erysiphales</taxon>
        <taxon>Erysiphaceae</taxon>
        <taxon>Erysiphe</taxon>
    </lineage>
</organism>
<feature type="transmembrane region" description="Helical" evidence="8">
    <location>
        <begin position="147"/>
        <end position="169"/>
    </location>
</feature>
<keyword evidence="5 8" id="KW-0812">Transmembrane</keyword>
<feature type="region of interest" description="Disordered" evidence="9">
    <location>
        <begin position="1"/>
        <end position="44"/>
    </location>
</feature>
<dbReference type="PANTHER" id="PTHR12385">
    <property type="entry name" value="CHOLINE TRANSPORTER-LIKE (SLC FAMILY 44)"/>
    <property type="match status" value="1"/>
</dbReference>
<dbReference type="PANTHER" id="PTHR12385:SF4">
    <property type="entry name" value="PROTEIN PNS1"/>
    <property type="match status" value="1"/>
</dbReference>
<dbReference type="AlphaFoldDB" id="A0A2S4PWX7"/>
<evidence type="ECO:0000256" key="2">
    <source>
        <dbReference type="ARBA" id="ARBA00004651"/>
    </source>
</evidence>
<dbReference type="GO" id="GO:0005886">
    <property type="term" value="C:plasma membrane"/>
    <property type="evidence" value="ECO:0007669"/>
    <property type="project" value="UniProtKB-SubCell"/>
</dbReference>
<gene>
    <name evidence="10" type="ORF">EPUL_002039</name>
</gene>
<dbReference type="EMBL" id="PEDP01000315">
    <property type="protein sequence ID" value="POS86507.1"/>
    <property type="molecule type" value="Genomic_DNA"/>
</dbReference>
<evidence type="ECO:0000256" key="6">
    <source>
        <dbReference type="ARBA" id="ARBA00022989"/>
    </source>
</evidence>
<comment type="function">
    <text evidence="1 8">Probably involved in transport through the plasma membrane.</text>
</comment>
<feature type="transmembrane region" description="Helical" evidence="8">
    <location>
        <begin position="217"/>
        <end position="244"/>
    </location>
</feature>
<proteinExistence type="inferred from homology"/>
<feature type="transmembrane region" description="Helical" evidence="8">
    <location>
        <begin position="72"/>
        <end position="93"/>
    </location>
</feature>
<feature type="transmembrane region" description="Helical" evidence="8">
    <location>
        <begin position="357"/>
        <end position="377"/>
    </location>
</feature>
<feature type="transmembrane region" description="Helical" evidence="8">
    <location>
        <begin position="113"/>
        <end position="141"/>
    </location>
</feature>
<feature type="transmembrane region" description="Helical" evidence="8">
    <location>
        <begin position="423"/>
        <end position="443"/>
    </location>
</feature>
<keyword evidence="7 8" id="KW-0472">Membrane</keyword>
<protein>
    <recommendedName>
        <fullName evidence="4 8">Protein PNS1</fullName>
    </recommendedName>
</protein>
<comment type="similarity">
    <text evidence="3 8">Belongs to the CTL (choline transporter-like) family.</text>
</comment>
<reference evidence="10 11" key="1">
    <citation type="submission" date="2017-10" db="EMBL/GenBank/DDBJ databases">
        <title>Development of genomic resources for the powdery mildew, Erysiphe pulchra.</title>
        <authorList>
            <person name="Wadl P.A."/>
            <person name="Mack B.M."/>
            <person name="Moore G."/>
            <person name="Beltz S.B."/>
        </authorList>
    </citation>
    <scope>NUCLEOTIDE SEQUENCE [LARGE SCALE GENOMIC DNA]</scope>
    <source>
        <strain evidence="10">Cflorida</strain>
    </source>
</reference>